<dbReference type="EMBL" id="QNVU01000007">
    <property type="protein sequence ID" value="REC51686.1"/>
    <property type="molecule type" value="Genomic_DNA"/>
</dbReference>
<name>A0A3D9BE65_9FLAO</name>
<accession>A0A3D9BE65</accession>
<dbReference type="Proteomes" id="UP000256924">
    <property type="component" value="Unassembled WGS sequence"/>
</dbReference>
<keyword evidence="2" id="KW-1185">Reference proteome</keyword>
<comment type="caution">
    <text evidence="1">The sequence shown here is derived from an EMBL/GenBank/DDBJ whole genome shotgun (WGS) entry which is preliminary data.</text>
</comment>
<dbReference type="RefSeq" id="WP_116097270.1">
    <property type="nucleotide sequence ID" value="NZ_QNVU01000007.1"/>
</dbReference>
<protein>
    <submittedName>
        <fullName evidence="1">Uncharacterized protein</fullName>
    </submittedName>
</protein>
<evidence type="ECO:0000313" key="2">
    <source>
        <dbReference type="Proteomes" id="UP000256924"/>
    </source>
</evidence>
<dbReference type="AlphaFoldDB" id="A0A3D9BE65"/>
<sequence length="75" mass="7975">MEKKKLNLKKVKIAKLSTSSLTSEALKNVKGGDCFYSVVETDTITPTPTTMAPSITSCCVTGGSANEETCNTRQS</sequence>
<gene>
    <name evidence="1" type="ORF">DRF68_05215</name>
</gene>
<organism evidence="1 2">
    <name type="scientific">Candidatus Chryseobacterium massiliense</name>
    <dbReference type="NCBI Taxonomy" id="204089"/>
    <lineage>
        <taxon>Bacteria</taxon>
        <taxon>Pseudomonadati</taxon>
        <taxon>Bacteroidota</taxon>
        <taxon>Flavobacteriia</taxon>
        <taxon>Flavobacteriales</taxon>
        <taxon>Weeksellaceae</taxon>
        <taxon>Chryseobacterium group</taxon>
        <taxon>Chryseobacterium</taxon>
    </lineage>
</organism>
<reference evidence="1 2" key="1">
    <citation type="journal article" date="2004" name="Emerg. Infect. Dis.">
        <title>Amoebae-resisting bacteria isolated from human nasal swabs by amoebal coculture.</title>
        <authorList>
            <person name="Greub G."/>
            <person name="La Scola B."/>
            <person name="Raoult D."/>
        </authorList>
    </citation>
    <scope>NUCLEOTIDE SEQUENCE [LARGE SCALE GENOMIC DNA]</scope>
    <source>
        <strain evidence="1 2">CCUG 51329</strain>
    </source>
</reference>
<proteinExistence type="predicted"/>
<evidence type="ECO:0000313" key="1">
    <source>
        <dbReference type="EMBL" id="REC51686.1"/>
    </source>
</evidence>